<proteinExistence type="predicted"/>
<accession>A0ACB8QE20</accession>
<sequence length="969" mass="105247">MAAFYEDRVSINVVDVELGNRVDSALELIPALNCALKEMKNATQKACAARVPKEVFDEILVYALRVAPVAVRVNGHSDLGWVKLSHVCRSWRRFAITFEYAWASSIGQLPLATDVFVKRAGATLLTAEMTGECPLLPSPALAYTPADEASATQVLRNLRFSRFKSVRVADGRVRASLFAMELCTQSMVDPLMHLADLVLEDLPWTLSRDDTENLGRGVLSLHAPNLETLRLQNCFFDFACGNLRALEISFDGFSTPRPHTVAIVTALAGSPNVRSIKILDAINTDVLVDLTGPDPSALVLLQSLDHLDVSGPALPIGELLAGLAFPQSTSVRVNAWLSSESVTGPLRRITEALHENLFQNFSTIAVDNNPRFGVEVTRVRMWVEGDISCVGRALRFGDSADGEAPIPRIDWLFVALSSLRYRPYIPPTMSNAVVIYPNEPALNLGPALRDRDTVTSLMRDIALPSSADGHVDEKDIAAYLNSREVRQICAFFNPKRTIYWWNYTMYGAVGENGLPNEVASVVQKTGYPGFKGPVIVMKDAPVKAWKRLDTSISAKELAAAIWTYHKTGLDAAQCIRETGVTISSRVRQFAAAAVAQVKALLAVLAASVQVPLAMSPKIARSKKRSRTDGDVDDFSTTENLPGVSIECADKIEGSLLEQISSPDTLDGVVYEDEGAVPIPSNAEMASALASASLVSSALSESAERSQDYIEEEESADHGGQNSADGSISATNTEVSRRVCSGEPLGIKKIDFLDEKCIQRVRNLAVYCDEKEAIFAIRKLPADLQWNSSSVKDSALVVAGMDSPVSVWVVGQLSFNGMIPSGRSSGMPAIASVSLDPIVEGDVAKIRDAVVRYSSNGAPADNLKTFRASRNMSYRKREVPDIQISTFGNIRDARNGDLDIDDMPYLDPSFLMKGDVVLVEASIGRFKDPKSKDWGKSRVTFNLECVFLLANMPSAGSVGVSPAKKLRRLG</sequence>
<dbReference type="EMBL" id="MU273650">
    <property type="protein sequence ID" value="KAI0029897.1"/>
    <property type="molecule type" value="Genomic_DNA"/>
</dbReference>
<protein>
    <submittedName>
        <fullName evidence="1">Uncharacterized protein</fullName>
    </submittedName>
</protein>
<reference evidence="1" key="1">
    <citation type="submission" date="2021-02" db="EMBL/GenBank/DDBJ databases">
        <authorList>
            <consortium name="DOE Joint Genome Institute"/>
            <person name="Ahrendt S."/>
            <person name="Looney B.P."/>
            <person name="Miyauchi S."/>
            <person name="Morin E."/>
            <person name="Drula E."/>
            <person name="Courty P.E."/>
            <person name="Chicoki N."/>
            <person name="Fauchery L."/>
            <person name="Kohler A."/>
            <person name="Kuo A."/>
            <person name="Labutti K."/>
            <person name="Pangilinan J."/>
            <person name="Lipzen A."/>
            <person name="Riley R."/>
            <person name="Andreopoulos W."/>
            <person name="He G."/>
            <person name="Johnson J."/>
            <person name="Barry K.W."/>
            <person name="Grigoriev I.V."/>
            <person name="Nagy L."/>
            <person name="Hibbett D."/>
            <person name="Henrissat B."/>
            <person name="Matheny P.B."/>
            <person name="Labbe J."/>
            <person name="Martin F."/>
        </authorList>
    </citation>
    <scope>NUCLEOTIDE SEQUENCE</scope>
    <source>
        <strain evidence="1">EC-137</strain>
    </source>
</reference>
<evidence type="ECO:0000313" key="1">
    <source>
        <dbReference type="EMBL" id="KAI0029897.1"/>
    </source>
</evidence>
<keyword evidence="2" id="KW-1185">Reference proteome</keyword>
<organism evidence="1 2">
    <name type="scientific">Vararia minispora EC-137</name>
    <dbReference type="NCBI Taxonomy" id="1314806"/>
    <lineage>
        <taxon>Eukaryota</taxon>
        <taxon>Fungi</taxon>
        <taxon>Dikarya</taxon>
        <taxon>Basidiomycota</taxon>
        <taxon>Agaricomycotina</taxon>
        <taxon>Agaricomycetes</taxon>
        <taxon>Russulales</taxon>
        <taxon>Lachnocladiaceae</taxon>
        <taxon>Vararia</taxon>
    </lineage>
</organism>
<gene>
    <name evidence="1" type="ORF">K488DRAFT_88276</name>
</gene>
<name>A0ACB8QE20_9AGAM</name>
<dbReference type="Proteomes" id="UP000814128">
    <property type="component" value="Unassembled WGS sequence"/>
</dbReference>
<evidence type="ECO:0000313" key="2">
    <source>
        <dbReference type="Proteomes" id="UP000814128"/>
    </source>
</evidence>
<reference evidence="1" key="2">
    <citation type="journal article" date="2022" name="New Phytol.">
        <title>Evolutionary transition to the ectomycorrhizal habit in the genomes of a hyperdiverse lineage of mushroom-forming fungi.</title>
        <authorList>
            <person name="Looney B."/>
            <person name="Miyauchi S."/>
            <person name="Morin E."/>
            <person name="Drula E."/>
            <person name="Courty P.E."/>
            <person name="Kohler A."/>
            <person name="Kuo A."/>
            <person name="LaButti K."/>
            <person name="Pangilinan J."/>
            <person name="Lipzen A."/>
            <person name="Riley R."/>
            <person name="Andreopoulos W."/>
            <person name="He G."/>
            <person name="Johnson J."/>
            <person name="Nolan M."/>
            <person name="Tritt A."/>
            <person name="Barry K.W."/>
            <person name="Grigoriev I.V."/>
            <person name="Nagy L.G."/>
            <person name="Hibbett D."/>
            <person name="Henrissat B."/>
            <person name="Matheny P.B."/>
            <person name="Labbe J."/>
            <person name="Martin F.M."/>
        </authorList>
    </citation>
    <scope>NUCLEOTIDE SEQUENCE</scope>
    <source>
        <strain evidence="1">EC-137</strain>
    </source>
</reference>
<comment type="caution">
    <text evidence="1">The sequence shown here is derived from an EMBL/GenBank/DDBJ whole genome shotgun (WGS) entry which is preliminary data.</text>
</comment>